<comment type="caution">
    <text evidence="1">The sequence shown here is derived from an EMBL/GenBank/DDBJ whole genome shotgun (WGS) entry which is preliminary data.</text>
</comment>
<evidence type="ECO:0000313" key="2">
    <source>
        <dbReference type="Proteomes" id="UP001589627"/>
    </source>
</evidence>
<reference evidence="1 2" key="1">
    <citation type="submission" date="2024-09" db="EMBL/GenBank/DDBJ databases">
        <authorList>
            <person name="Sun Q."/>
            <person name="Mori K."/>
        </authorList>
    </citation>
    <scope>NUCLEOTIDE SEQUENCE [LARGE SCALE GENOMIC DNA]</scope>
    <source>
        <strain evidence="1 2">TBRC 0563</strain>
    </source>
</reference>
<organism evidence="1 2">
    <name type="scientific">Actinoallomurus acaciae</name>
    <dbReference type="NCBI Taxonomy" id="502577"/>
    <lineage>
        <taxon>Bacteria</taxon>
        <taxon>Bacillati</taxon>
        <taxon>Actinomycetota</taxon>
        <taxon>Actinomycetes</taxon>
        <taxon>Streptosporangiales</taxon>
        <taxon>Thermomonosporaceae</taxon>
        <taxon>Actinoallomurus</taxon>
    </lineage>
</organism>
<proteinExistence type="predicted"/>
<gene>
    <name evidence="1" type="ORF">ACFFNX_11605</name>
</gene>
<sequence length="210" mass="23335">MESPTQLATQIRFHLETLGESNAHHPFEHLCLGLTRRRIASNVMPATGPVAAGGDDGRDGESYWSIIASELPDSSLSTALVTDEDVVIAVTTQRDDIPSKVRADLAKICTDSAPVDRVIYFTVAPVNVSKRHELQKLARDTYSVALDIWDAQAIADELASHDLFYLAVDYLHLPSSLAPERPQTEATLPDWYLQDRAHWRGPEQARRHGR</sequence>
<dbReference type="EMBL" id="JBHLZP010000063">
    <property type="protein sequence ID" value="MFB9832830.1"/>
    <property type="molecule type" value="Genomic_DNA"/>
</dbReference>
<keyword evidence="2" id="KW-1185">Reference proteome</keyword>
<accession>A0ABV5YCR4</accession>
<name>A0ABV5YCR4_9ACTN</name>
<dbReference type="RefSeq" id="WP_378199280.1">
    <property type="nucleotide sequence ID" value="NZ_JBHLZP010000063.1"/>
</dbReference>
<dbReference type="Proteomes" id="UP001589627">
    <property type="component" value="Unassembled WGS sequence"/>
</dbReference>
<protein>
    <submittedName>
        <fullName evidence="1">Uncharacterized protein</fullName>
    </submittedName>
</protein>
<evidence type="ECO:0000313" key="1">
    <source>
        <dbReference type="EMBL" id="MFB9832830.1"/>
    </source>
</evidence>